<dbReference type="GO" id="GO:0046677">
    <property type="term" value="P:response to antibiotic"/>
    <property type="evidence" value="ECO:0007669"/>
    <property type="project" value="UniProtKB-KW"/>
</dbReference>
<gene>
    <name evidence="9" type="ORF">HMPREF3208_00503</name>
</gene>
<evidence type="ECO:0000256" key="2">
    <source>
        <dbReference type="ARBA" id="ARBA00005417"/>
    </source>
</evidence>
<evidence type="ECO:0000256" key="6">
    <source>
        <dbReference type="ARBA" id="ARBA00023251"/>
    </source>
</evidence>
<dbReference type="InterPro" id="IPR027417">
    <property type="entry name" value="P-loop_NTPase"/>
</dbReference>
<comment type="similarity">
    <text evidence="2">Belongs to the ABC transporter superfamily.</text>
</comment>
<dbReference type="RefSeq" id="WP_064347031.1">
    <property type="nucleotide sequence ID" value="NZ_KQ956850.1"/>
</dbReference>
<evidence type="ECO:0000313" key="10">
    <source>
        <dbReference type="Proteomes" id="UP000070687"/>
    </source>
</evidence>
<evidence type="ECO:0000256" key="1">
    <source>
        <dbReference type="ARBA" id="ARBA00004202"/>
    </source>
</evidence>
<accession>A0A133NZ62</accession>
<reference evidence="9 10" key="1">
    <citation type="submission" date="2016-01" db="EMBL/GenBank/DDBJ databases">
        <authorList>
            <person name="Oliw E.H."/>
        </authorList>
    </citation>
    <scope>NUCLEOTIDE SEQUENCE [LARGE SCALE GENOMIC DNA]</scope>
    <source>
        <strain evidence="9 10">PSS_7772B</strain>
    </source>
</reference>
<dbReference type="PATRIC" id="fig|2702.100.peg.482"/>
<dbReference type="GO" id="GO:0005886">
    <property type="term" value="C:plasma membrane"/>
    <property type="evidence" value="ECO:0007669"/>
    <property type="project" value="UniProtKB-SubCell"/>
</dbReference>
<keyword evidence="3" id="KW-0813">Transport</keyword>
<feature type="domain" description="ABC transporter" evidence="8">
    <location>
        <begin position="25"/>
        <end position="264"/>
    </location>
</feature>
<dbReference type="GO" id="GO:0016887">
    <property type="term" value="F:ATP hydrolysis activity"/>
    <property type="evidence" value="ECO:0007669"/>
    <property type="project" value="InterPro"/>
</dbReference>
<dbReference type="eggNOG" id="COG1131">
    <property type="taxonomic scope" value="Bacteria"/>
</dbReference>
<dbReference type="PROSITE" id="PS50893">
    <property type="entry name" value="ABC_TRANSPORTER_2"/>
    <property type="match status" value="1"/>
</dbReference>
<sequence length="369" mass="40446">MNNNIENATNSRDNNNKQSASNLILRIDNVTRSYSRGFGRKKTTRQVLHNVSFDIHSGEIFCLLGPNGAGKTTTVKIVGTLLAPDNGSVRIADIDAVSNPREARKHVSLLLGGERGFYQRLSALDNLRYFADLSAVPYREQGKRIHDALEQVDLLDKAHDVVQTFSRGMWQRLHIARSLVARTDLMLLDEPTTGLDPENARKVREIIHALRDQGIAILLTTHEMSEAEKLADTVAVINHGNIIAQGSVQQLASLQHIDHVTMYAYDGEVSSGTPSVKEELQKLDGVLWCDVFESHGVLNITIAWSKTLSQERNIKIPVDGITRLGDRAASLEETYLAIVQNDNISASNISTSSSAAAPSSSSSSLSLSK</sequence>
<feature type="region of interest" description="Disordered" evidence="7">
    <location>
        <begin position="350"/>
        <end position="369"/>
    </location>
</feature>
<dbReference type="AlphaFoldDB" id="A0A133NZ62"/>
<comment type="caution">
    <text evidence="9">The sequence shown here is derived from an EMBL/GenBank/DDBJ whole genome shotgun (WGS) entry which is preliminary data.</text>
</comment>
<name>A0A133NZ62_GARVA</name>
<protein>
    <submittedName>
        <fullName evidence="9">ABC transporter, ATP-binding protein</fullName>
    </submittedName>
</protein>
<dbReference type="Pfam" id="PF00005">
    <property type="entry name" value="ABC_tran"/>
    <property type="match status" value="1"/>
</dbReference>
<dbReference type="SUPFAM" id="SSF52540">
    <property type="entry name" value="P-loop containing nucleoside triphosphate hydrolases"/>
    <property type="match status" value="1"/>
</dbReference>
<dbReference type="InterPro" id="IPR003439">
    <property type="entry name" value="ABC_transporter-like_ATP-bd"/>
</dbReference>
<proteinExistence type="inferred from homology"/>
<evidence type="ECO:0000256" key="7">
    <source>
        <dbReference type="SAM" id="MobiDB-lite"/>
    </source>
</evidence>
<dbReference type="InterPro" id="IPR050763">
    <property type="entry name" value="ABC_transporter_ATP-binding"/>
</dbReference>
<keyword evidence="6" id="KW-0046">Antibiotic resistance</keyword>
<dbReference type="Gene3D" id="3.40.50.300">
    <property type="entry name" value="P-loop containing nucleotide triphosphate hydrolases"/>
    <property type="match status" value="1"/>
</dbReference>
<dbReference type="GO" id="GO:0005524">
    <property type="term" value="F:ATP binding"/>
    <property type="evidence" value="ECO:0007669"/>
    <property type="project" value="UniProtKB-KW"/>
</dbReference>
<evidence type="ECO:0000256" key="3">
    <source>
        <dbReference type="ARBA" id="ARBA00022448"/>
    </source>
</evidence>
<evidence type="ECO:0000259" key="8">
    <source>
        <dbReference type="PROSITE" id="PS50893"/>
    </source>
</evidence>
<feature type="region of interest" description="Disordered" evidence="7">
    <location>
        <begin position="1"/>
        <end position="20"/>
    </location>
</feature>
<dbReference type="PANTHER" id="PTHR42711:SF5">
    <property type="entry name" value="ABC TRANSPORTER ATP-BINDING PROTEIN NATA"/>
    <property type="match status" value="1"/>
</dbReference>
<dbReference type="SMART" id="SM00382">
    <property type="entry name" value="AAA"/>
    <property type="match status" value="1"/>
</dbReference>
<dbReference type="PANTHER" id="PTHR42711">
    <property type="entry name" value="ABC TRANSPORTER ATP-BINDING PROTEIN"/>
    <property type="match status" value="1"/>
</dbReference>
<dbReference type="Proteomes" id="UP000070687">
    <property type="component" value="Unassembled WGS sequence"/>
</dbReference>
<keyword evidence="5 9" id="KW-0067">ATP-binding</keyword>
<evidence type="ECO:0000256" key="5">
    <source>
        <dbReference type="ARBA" id="ARBA00022840"/>
    </source>
</evidence>
<keyword evidence="4" id="KW-0547">Nucleotide-binding</keyword>
<evidence type="ECO:0000313" key="9">
    <source>
        <dbReference type="EMBL" id="KXA21581.1"/>
    </source>
</evidence>
<dbReference type="OrthoDB" id="9804819at2"/>
<evidence type="ECO:0000256" key="4">
    <source>
        <dbReference type="ARBA" id="ARBA00022741"/>
    </source>
</evidence>
<comment type="subcellular location">
    <subcellularLocation>
        <location evidence="1">Cell membrane</location>
        <topology evidence="1">Peripheral membrane protein</topology>
    </subcellularLocation>
</comment>
<dbReference type="EMBL" id="LRQB01000030">
    <property type="protein sequence ID" value="KXA21581.1"/>
    <property type="molecule type" value="Genomic_DNA"/>
</dbReference>
<dbReference type="InterPro" id="IPR003593">
    <property type="entry name" value="AAA+_ATPase"/>
</dbReference>
<organism evidence="9 10">
    <name type="scientific">Gardnerella vaginalis</name>
    <dbReference type="NCBI Taxonomy" id="2702"/>
    <lineage>
        <taxon>Bacteria</taxon>
        <taxon>Bacillati</taxon>
        <taxon>Actinomycetota</taxon>
        <taxon>Actinomycetes</taxon>
        <taxon>Bifidobacteriales</taxon>
        <taxon>Bifidobacteriaceae</taxon>
        <taxon>Gardnerella</taxon>
    </lineage>
</organism>